<reference evidence="3 4" key="1">
    <citation type="submission" date="2017-09" db="EMBL/GenBank/DDBJ databases">
        <title>Depth-based differentiation of microbial function through sediment-hosted aquifers and enrichment of novel symbionts in the deep terrestrial subsurface.</title>
        <authorList>
            <person name="Probst A.J."/>
            <person name="Ladd B."/>
            <person name="Jarett J.K."/>
            <person name="Geller-Mcgrath D.E."/>
            <person name="Sieber C.M."/>
            <person name="Emerson J.B."/>
            <person name="Anantharaman K."/>
            <person name="Thomas B.C."/>
            <person name="Malmstrom R."/>
            <person name="Stieglmeier M."/>
            <person name="Klingl A."/>
            <person name="Woyke T."/>
            <person name="Ryan C.M."/>
            <person name="Banfield J.F."/>
        </authorList>
    </citation>
    <scope>NUCLEOTIDE SEQUENCE [LARGE SCALE GENOMIC DNA]</scope>
    <source>
        <strain evidence="3">CG_4_10_14_0_8_um_filter_42_10</strain>
    </source>
</reference>
<feature type="region of interest" description="Disordered" evidence="1">
    <location>
        <begin position="835"/>
        <end position="864"/>
    </location>
</feature>
<evidence type="ECO:0000256" key="1">
    <source>
        <dbReference type="SAM" id="MobiDB-lite"/>
    </source>
</evidence>
<comment type="caution">
    <text evidence="3">The sequence shown here is derived from an EMBL/GenBank/DDBJ whole genome shotgun (WGS) entry which is preliminary data.</text>
</comment>
<feature type="transmembrane region" description="Helical" evidence="2">
    <location>
        <begin position="270"/>
        <end position="292"/>
    </location>
</feature>
<evidence type="ECO:0000313" key="3">
    <source>
        <dbReference type="EMBL" id="PIY95616.1"/>
    </source>
</evidence>
<dbReference type="Proteomes" id="UP000230779">
    <property type="component" value="Unassembled WGS sequence"/>
</dbReference>
<keyword evidence="2" id="KW-1133">Transmembrane helix</keyword>
<feature type="transmembrane region" description="Helical" evidence="2">
    <location>
        <begin position="312"/>
        <end position="339"/>
    </location>
</feature>
<feature type="transmembrane region" description="Helical" evidence="2">
    <location>
        <begin position="12"/>
        <end position="30"/>
    </location>
</feature>
<accession>A0A2M7RGZ2</accession>
<keyword evidence="2" id="KW-0812">Transmembrane</keyword>
<dbReference type="EMBL" id="PFMD01000075">
    <property type="protein sequence ID" value="PIY95616.1"/>
    <property type="molecule type" value="Genomic_DNA"/>
</dbReference>
<sequence>MLKFIKTKNLKLNKPLVIIGVIVVMSVFLITSETQGFDVTNIAQDVVISVVGWVTQLLVGILGSLLGLFIDMLIAIAQYNHFTDSSAPAAIHIGWGVVRDLSNMLFIIGLMIIAFGTILKIQTYHARTALVKLIVMAVLINFSKTITGVLIDFAQVVMMTFVDAFKDSAPIVMTVSFNIQKMMTYAKSADSAEISLMSTVASMILSVALIIVAITVVFAMCAVLLARILMLWVLVILAPIAYIATVLPNTQRYASSWWSSLGKNLLSGPLLAFFLWLALSIISTSSAQPITLNSPSAGAPLGQAEIMTTQNMFNFIITIALLIMGLMMTQSLGVMGGSFAGSMVGRLKTGNLPVIRQAMRAAKAGGVWTAKRIDDLQAKGQQRFARTSLAKSIASGKPLKWVGGKWVSKRFDLEGARTKLEEHGVQARAIAPAWKARAAKKEEQRLGESVSVGQDIMNRLIPLIPTGGFKPEKTDYTTLARAARSHKAQSEIEAGGEEQELLTYRLENEFSNKDGSIRQDKIAEGEATMRILLSNHDINEWMKRPFFADIMKQYNRGSGKVTQKDLIIALKHMFGDTRDSLRIAQNLEEGGLLKNDAWVKGITEWDDADKRFKWTEPLDPTEDWQQDAAAKRSALYNAKKTGRTYANSQRRQNFFTERADDEGDIMFRELHNVGKWNLKTGVDSLLSCKLEHYQPEFLNDLQQNLDLIVEWQHQADNGLSDTELDKLQRLIAKVAGGAVGKENEMEALVKRVHDTSNPKDAATAKKELNDIIIKAIESKQDKAFWENIHNVNTERHARGWDKGDSYKVDKDEQIYKQVEQTGATQGVNHRIDRLRHPVSAGPTPPPAPAEGQPPSPEGGESQGTTVIKEGSDAVENIQNSNPAKFGTVPPEHFKKVMDDFAAAFTNINTSGGLDKDTFAKTLSDSIDKLREALGHLPKDLQGTMSAFLNNMKLAATEGKFEKLEEQRKVYNLLKNIPKALEEKQKDKEKKDTGDETA</sequence>
<evidence type="ECO:0000256" key="2">
    <source>
        <dbReference type="SAM" id="Phobius"/>
    </source>
</evidence>
<feature type="transmembrane region" description="Helical" evidence="2">
    <location>
        <begin position="200"/>
        <end position="225"/>
    </location>
</feature>
<protein>
    <submittedName>
        <fullName evidence="3">Uncharacterized protein</fullName>
    </submittedName>
</protein>
<feature type="compositionally biased region" description="Pro residues" evidence="1">
    <location>
        <begin position="842"/>
        <end position="856"/>
    </location>
</feature>
<name>A0A2M7RGZ2_9BACT</name>
<proteinExistence type="predicted"/>
<feature type="transmembrane region" description="Helical" evidence="2">
    <location>
        <begin position="104"/>
        <end position="121"/>
    </location>
</feature>
<evidence type="ECO:0000313" key="4">
    <source>
        <dbReference type="Proteomes" id="UP000230779"/>
    </source>
</evidence>
<gene>
    <name evidence="3" type="ORF">COY66_06265</name>
</gene>
<feature type="transmembrane region" description="Helical" evidence="2">
    <location>
        <begin position="133"/>
        <end position="151"/>
    </location>
</feature>
<feature type="transmembrane region" description="Helical" evidence="2">
    <location>
        <begin position="50"/>
        <end position="70"/>
    </location>
</feature>
<dbReference type="AlphaFoldDB" id="A0A2M7RGZ2"/>
<feature type="transmembrane region" description="Helical" evidence="2">
    <location>
        <begin position="231"/>
        <end position="249"/>
    </location>
</feature>
<organism evidence="3 4">
    <name type="scientific">Candidatus Kerfeldbacteria bacterium CG_4_10_14_0_8_um_filter_42_10</name>
    <dbReference type="NCBI Taxonomy" id="2014248"/>
    <lineage>
        <taxon>Bacteria</taxon>
        <taxon>Candidatus Kerfeldiibacteriota</taxon>
    </lineage>
</organism>
<keyword evidence="2" id="KW-0472">Membrane</keyword>